<keyword evidence="3" id="KW-1185">Reference proteome</keyword>
<comment type="caution">
    <text evidence="2">The sequence shown here is derived from an EMBL/GenBank/DDBJ whole genome shotgun (WGS) entry which is preliminary data.</text>
</comment>
<dbReference type="Proteomes" id="UP001500454">
    <property type="component" value="Unassembled WGS sequence"/>
</dbReference>
<evidence type="ECO:0000313" key="3">
    <source>
        <dbReference type="Proteomes" id="UP001500454"/>
    </source>
</evidence>
<feature type="compositionally biased region" description="Basic and acidic residues" evidence="1">
    <location>
        <begin position="12"/>
        <end position="29"/>
    </location>
</feature>
<feature type="compositionally biased region" description="Basic and acidic residues" evidence="1">
    <location>
        <begin position="85"/>
        <end position="106"/>
    </location>
</feature>
<dbReference type="EMBL" id="BAABHA010000015">
    <property type="protein sequence ID" value="GAA4393051.1"/>
    <property type="molecule type" value="Genomic_DNA"/>
</dbReference>
<feature type="compositionally biased region" description="Basic and acidic residues" evidence="1">
    <location>
        <begin position="254"/>
        <end position="285"/>
    </location>
</feature>
<reference evidence="3" key="1">
    <citation type="journal article" date="2019" name="Int. J. Syst. Evol. Microbiol.">
        <title>The Global Catalogue of Microorganisms (GCM) 10K type strain sequencing project: providing services to taxonomists for standard genome sequencing and annotation.</title>
        <authorList>
            <consortium name="The Broad Institute Genomics Platform"/>
            <consortium name="The Broad Institute Genome Sequencing Center for Infectious Disease"/>
            <person name="Wu L."/>
            <person name="Ma J."/>
        </authorList>
    </citation>
    <scope>NUCLEOTIDE SEQUENCE [LARGE SCALE GENOMIC DNA]</scope>
    <source>
        <strain evidence="3">JCM 17924</strain>
    </source>
</reference>
<evidence type="ECO:0000313" key="2">
    <source>
        <dbReference type="EMBL" id="GAA4393051.1"/>
    </source>
</evidence>
<feature type="compositionally biased region" description="Low complexity" evidence="1">
    <location>
        <begin position="241"/>
        <end position="251"/>
    </location>
</feature>
<name>A0ABP8JMX4_9BACT</name>
<accession>A0ABP8JMX4</accession>
<organism evidence="2 3">
    <name type="scientific">Hymenobacter koreensis</name>
    <dbReference type="NCBI Taxonomy" id="1084523"/>
    <lineage>
        <taxon>Bacteria</taxon>
        <taxon>Pseudomonadati</taxon>
        <taxon>Bacteroidota</taxon>
        <taxon>Cytophagia</taxon>
        <taxon>Cytophagales</taxon>
        <taxon>Hymenobacteraceae</taxon>
        <taxon>Hymenobacter</taxon>
    </lineage>
</organism>
<proteinExistence type="predicted"/>
<feature type="compositionally biased region" description="Low complexity" evidence="1">
    <location>
        <begin position="30"/>
        <end position="41"/>
    </location>
</feature>
<gene>
    <name evidence="2" type="ORF">GCM10023186_44200</name>
</gene>
<feature type="compositionally biased region" description="Basic and acidic residues" evidence="1">
    <location>
        <begin position="123"/>
        <end position="143"/>
    </location>
</feature>
<feature type="region of interest" description="Disordered" evidence="1">
    <location>
        <begin position="1"/>
        <end position="294"/>
    </location>
</feature>
<dbReference type="RefSeq" id="WP_345227827.1">
    <property type="nucleotide sequence ID" value="NZ_BAABHA010000015.1"/>
</dbReference>
<evidence type="ECO:0008006" key="4">
    <source>
        <dbReference type="Google" id="ProtNLM"/>
    </source>
</evidence>
<protein>
    <recommendedName>
        <fullName evidence="4">SWFGD domain-containing protein</fullName>
    </recommendedName>
</protein>
<feature type="compositionally biased region" description="Basic and acidic residues" evidence="1">
    <location>
        <begin position="52"/>
        <end position="75"/>
    </location>
</feature>
<evidence type="ECO:0000256" key="1">
    <source>
        <dbReference type="SAM" id="MobiDB-lite"/>
    </source>
</evidence>
<sequence>MANSPNSRRSHHQDDHRAGQRHNDEDDHGAPASRNAPNARNRPNDFGGQSENRPRGYEGDYRGGNDRGRQQEADNYRNGPQYYDSHNDPQRPHYDPRSNYDFDNSRHGYSNYGIAGRPGSAARRLEDDDADLRRRRESSREANYRYQNEPDSARYGAMYERDTRGWSSPQPRDDNRNDYRGTSYERARGGQESYGSYSDRYDQGEERTRPADNRRPNSRDTDGQPERRYDGSNRNGRRSDFGYGDDYSSSLYDDESRNRTNRGYDHHDDDQRRRNDRDDRSDRFGEYGAGSQRR</sequence>
<feature type="compositionally biased region" description="Basic and acidic residues" evidence="1">
    <location>
        <begin position="199"/>
        <end position="231"/>
    </location>
</feature>
<feature type="compositionally biased region" description="Basic and acidic residues" evidence="1">
    <location>
        <begin position="171"/>
        <end position="189"/>
    </location>
</feature>